<keyword evidence="2" id="KW-1003">Cell membrane</keyword>
<reference evidence="7" key="1">
    <citation type="submission" date="2018-06" db="EMBL/GenBank/DDBJ databases">
        <authorList>
            <person name="Zhirakovskaya E."/>
        </authorList>
    </citation>
    <scope>NUCLEOTIDE SEQUENCE</scope>
</reference>
<dbReference type="PANTHER" id="PTHR10010">
    <property type="entry name" value="SOLUTE CARRIER FAMILY 34 SODIUM PHOSPHATE , MEMBER 2-RELATED"/>
    <property type="match status" value="1"/>
</dbReference>
<dbReference type="AlphaFoldDB" id="A0A3B0VYE5"/>
<keyword evidence="4 6" id="KW-1133">Transmembrane helix</keyword>
<dbReference type="EMBL" id="UOFB01000074">
    <property type="protein sequence ID" value="VAW45173.1"/>
    <property type="molecule type" value="Genomic_DNA"/>
</dbReference>
<evidence type="ECO:0000256" key="4">
    <source>
        <dbReference type="ARBA" id="ARBA00022989"/>
    </source>
</evidence>
<evidence type="ECO:0000256" key="5">
    <source>
        <dbReference type="ARBA" id="ARBA00023136"/>
    </source>
</evidence>
<accession>A0A3B0VYE5</accession>
<evidence type="ECO:0000256" key="2">
    <source>
        <dbReference type="ARBA" id="ARBA00022475"/>
    </source>
</evidence>
<dbReference type="InterPro" id="IPR003841">
    <property type="entry name" value="Na/Pi_transpt"/>
</dbReference>
<dbReference type="InterPro" id="IPR038078">
    <property type="entry name" value="PhoU-like_sf"/>
</dbReference>
<evidence type="ECO:0000256" key="3">
    <source>
        <dbReference type="ARBA" id="ARBA00022692"/>
    </source>
</evidence>
<protein>
    <submittedName>
        <fullName evidence="7">Sodium-dependent phosphate transporter</fullName>
    </submittedName>
</protein>
<dbReference type="GO" id="GO:0005436">
    <property type="term" value="F:sodium:phosphate symporter activity"/>
    <property type="evidence" value="ECO:0007669"/>
    <property type="project" value="InterPro"/>
</dbReference>
<dbReference type="NCBIfam" id="NF037997">
    <property type="entry name" value="Na_Pi_symport"/>
    <property type="match status" value="1"/>
</dbReference>
<sequence>MLLFKRYKVNRACQEAYYKEPLVGLLTIFMALFLISLFFSPPVYATTAVHVQSLDWFTMFMWLSGGLALFLFGMEQMIKGLLVIAGNQIKNILARLTKNRVMGAITGAGVTAVIQSSSVTTVLTVGFVSAGLMTVTQAAGVIMGANLGTTVTVQIVAFKVTNYALLAVAFGFILQFLSKKHKTIAIGQLIMGLGLLFFGMNVMSEGMAPLRDYQPFLDLMMEMQNPFLGILVAFIFTALVQSSSATISVIIVMASNGFLTLPAGIALLMGANLGTTVTALLSTFGKSREALRTALIHTLFSVLGILIWLPFIPFLVDLAVFISSNEVVQNGLDRALLAEQTPREIANANTIFNLVSLILFLPLIPVFIWTVNKLVPILEEERGTTTFKAEFLDETFISTPSLALQAVTLEIEHYQKVFNLFYKRTVALIVEPDTKKLSRENLNIEKFRVYQAEILTYLGRSSQMELSVVEQDQHLKLMTVLHNLESMLDIIQSNIFNVLHEMIHNEIKPSETILNLVGKLTNEVGHAIDNALTSVCKSDMEAALSVISINPTIELLIQDALSHQFKRFQTTEKRLKTFRYEMQLVEGFKQIYLFTQRIAYLQQEPVEKSEVAKTTKAD</sequence>
<keyword evidence="3 6" id="KW-0812">Transmembrane</keyword>
<proteinExistence type="predicted"/>
<dbReference type="PANTHER" id="PTHR10010:SF46">
    <property type="entry name" value="SODIUM-DEPENDENT PHOSPHATE TRANSPORT PROTEIN 2B"/>
    <property type="match status" value="1"/>
</dbReference>
<feature type="transmembrane region" description="Helical" evidence="6">
    <location>
        <begin position="59"/>
        <end position="78"/>
    </location>
</feature>
<evidence type="ECO:0000313" key="7">
    <source>
        <dbReference type="EMBL" id="VAW45173.1"/>
    </source>
</evidence>
<dbReference type="SUPFAM" id="SSF109755">
    <property type="entry name" value="PhoU-like"/>
    <property type="match status" value="1"/>
</dbReference>
<feature type="transmembrane region" description="Helical" evidence="6">
    <location>
        <begin position="351"/>
        <end position="372"/>
    </location>
</feature>
<feature type="transmembrane region" description="Helical" evidence="6">
    <location>
        <begin position="259"/>
        <end position="282"/>
    </location>
</feature>
<organism evidence="7">
    <name type="scientific">hydrothermal vent metagenome</name>
    <dbReference type="NCBI Taxonomy" id="652676"/>
    <lineage>
        <taxon>unclassified sequences</taxon>
        <taxon>metagenomes</taxon>
        <taxon>ecological metagenomes</taxon>
    </lineage>
</organism>
<dbReference type="Pfam" id="PF02690">
    <property type="entry name" value="Na_Pi_cotrans"/>
    <property type="match status" value="2"/>
</dbReference>
<dbReference type="Gene3D" id="1.20.58.220">
    <property type="entry name" value="Phosphate transport system protein phou homolog 2, domain 2"/>
    <property type="match status" value="1"/>
</dbReference>
<feature type="transmembrane region" description="Helical" evidence="6">
    <location>
        <begin position="160"/>
        <end position="178"/>
    </location>
</feature>
<dbReference type="GO" id="GO:0044341">
    <property type="term" value="P:sodium-dependent phosphate transport"/>
    <property type="evidence" value="ECO:0007669"/>
    <property type="project" value="InterPro"/>
</dbReference>
<feature type="transmembrane region" description="Helical" evidence="6">
    <location>
        <begin position="294"/>
        <end position="316"/>
    </location>
</feature>
<dbReference type="GO" id="GO:0005886">
    <property type="term" value="C:plasma membrane"/>
    <property type="evidence" value="ECO:0007669"/>
    <property type="project" value="UniProtKB-SubCell"/>
</dbReference>
<feature type="transmembrane region" description="Helical" evidence="6">
    <location>
        <begin position="225"/>
        <end position="253"/>
    </location>
</feature>
<evidence type="ECO:0000256" key="1">
    <source>
        <dbReference type="ARBA" id="ARBA00004651"/>
    </source>
</evidence>
<feature type="transmembrane region" description="Helical" evidence="6">
    <location>
        <begin position="122"/>
        <end position="148"/>
    </location>
</feature>
<feature type="transmembrane region" description="Helical" evidence="6">
    <location>
        <begin position="21"/>
        <end position="39"/>
    </location>
</feature>
<evidence type="ECO:0000256" key="6">
    <source>
        <dbReference type="SAM" id="Phobius"/>
    </source>
</evidence>
<keyword evidence="5 6" id="KW-0472">Membrane</keyword>
<comment type="subcellular location">
    <subcellularLocation>
        <location evidence="1">Cell membrane</location>
        <topology evidence="1">Multi-pass membrane protein</topology>
    </subcellularLocation>
</comment>
<gene>
    <name evidence="7" type="ORF">MNBD_GAMMA04-2219</name>
</gene>
<name>A0A3B0VYE5_9ZZZZ</name>
<feature type="transmembrane region" description="Helical" evidence="6">
    <location>
        <begin position="184"/>
        <end position="204"/>
    </location>
</feature>